<dbReference type="InterPro" id="IPR000485">
    <property type="entry name" value="AsnC-type_HTH_dom"/>
</dbReference>
<gene>
    <name evidence="5" type="ORF">GLS40_06210</name>
</gene>
<keyword evidence="1" id="KW-0805">Transcription regulation</keyword>
<evidence type="ECO:0000256" key="1">
    <source>
        <dbReference type="ARBA" id="ARBA00023015"/>
    </source>
</evidence>
<dbReference type="Pfam" id="PF01037">
    <property type="entry name" value="AsnC_trans_reg"/>
    <property type="match status" value="1"/>
</dbReference>
<name>A0A844WD67_9RHOB</name>
<dbReference type="Gene3D" id="3.30.70.920">
    <property type="match status" value="1"/>
</dbReference>
<keyword evidence="3" id="KW-0804">Transcription</keyword>
<dbReference type="InterPro" id="IPR036390">
    <property type="entry name" value="WH_DNA-bd_sf"/>
</dbReference>
<evidence type="ECO:0000313" key="5">
    <source>
        <dbReference type="EMBL" id="MWB77610.1"/>
    </source>
</evidence>
<proteinExistence type="predicted"/>
<dbReference type="SUPFAM" id="SSF46785">
    <property type="entry name" value="Winged helix' DNA-binding domain"/>
    <property type="match status" value="1"/>
</dbReference>
<dbReference type="SMART" id="SM00344">
    <property type="entry name" value="HTH_ASNC"/>
    <property type="match status" value="1"/>
</dbReference>
<evidence type="ECO:0000259" key="4">
    <source>
        <dbReference type="PROSITE" id="PS50956"/>
    </source>
</evidence>
<dbReference type="GO" id="GO:0043565">
    <property type="term" value="F:sequence-specific DNA binding"/>
    <property type="evidence" value="ECO:0007669"/>
    <property type="project" value="InterPro"/>
</dbReference>
<dbReference type="RefSeq" id="WP_160381885.1">
    <property type="nucleotide sequence ID" value="NZ_WNXQ01000003.1"/>
</dbReference>
<sequence>MSEQIDDTDRALLALLTENARMPVADLARRLALARTTVQARIERLERRGVIAGYTLRPGSAARAPIRATALVAIEARHAPALLSRLRALAEVEAVHTTSGRFDLLVQIAAASTESLDAVLDRIGDAPGVRLSESLVHLSTKIDRGA</sequence>
<dbReference type="Proteomes" id="UP000443843">
    <property type="component" value="Unassembled WGS sequence"/>
</dbReference>
<dbReference type="PANTHER" id="PTHR30154">
    <property type="entry name" value="LEUCINE-RESPONSIVE REGULATORY PROTEIN"/>
    <property type="match status" value="1"/>
</dbReference>
<evidence type="ECO:0000256" key="2">
    <source>
        <dbReference type="ARBA" id="ARBA00023125"/>
    </source>
</evidence>
<dbReference type="InterPro" id="IPR019887">
    <property type="entry name" value="Tscrpt_reg_AsnC/Lrp_C"/>
</dbReference>
<dbReference type="Gene3D" id="1.10.10.10">
    <property type="entry name" value="Winged helix-like DNA-binding domain superfamily/Winged helix DNA-binding domain"/>
    <property type="match status" value="1"/>
</dbReference>
<dbReference type="InterPro" id="IPR036388">
    <property type="entry name" value="WH-like_DNA-bd_sf"/>
</dbReference>
<keyword evidence="2" id="KW-0238">DNA-binding</keyword>
<accession>A0A844WD67</accession>
<dbReference type="PROSITE" id="PS50956">
    <property type="entry name" value="HTH_ASNC_2"/>
    <property type="match status" value="1"/>
</dbReference>
<dbReference type="AlphaFoldDB" id="A0A844WD67"/>
<dbReference type="InterPro" id="IPR011008">
    <property type="entry name" value="Dimeric_a/b-barrel"/>
</dbReference>
<dbReference type="GO" id="GO:0043200">
    <property type="term" value="P:response to amino acid"/>
    <property type="evidence" value="ECO:0007669"/>
    <property type="project" value="TreeGrafter"/>
</dbReference>
<dbReference type="SUPFAM" id="SSF54909">
    <property type="entry name" value="Dimeric alpha+beta barrel"/>
    <property type="match status" value="1"/>
</dbReference>
<dbReference type="PRINTS" id="PR00033">
    <property type="entry name" value="HTHASNC"/>
</dbReference>
<evidence type="ECO:0000256" key="3">
    <source>
        <dbReference type="ARBA" id="ARBA00023163"/>
    </source>
</evidence>
<dbReference type="PANTHER" id="PTHR30154:SF53">
    <property type="entry name" value="HTH-TYPE TRANSCRIPTIONAL REGULATOR LRPC"/>
    <property type="match status" value="1"/>
</dbReference>
<dbReference type="GO" id="GO:0005829">
    <property type="term" value="C:cytosol"/>
    <property type="evidence" value="ECO:0007669"/>
    <property type="project" value="TreeGrafter"/>
</dbReference>
<keyword evidence="6" id="KW-1185">Reference proteome</keyword>
<dbReference type="Pfam" id="PF13404">
    <property type="entry name" value="HTH_AsnC-type"/>
    <property type="match status" value="1"/>
</dbReference>
<dbReference type="EMBL" id="WNXQ01000003">
    <property type="protein sequence ID" value="MWB77610.1"/>
    <property type="molecule type" value="Genomic_DNA"/>
</dbReference>
<comment type="caution">
    <text evidence="5">The sequence shown here is derived from an EMBL/GenBank/DDBJ whole genome shotgun (WGS) entry which is preliminary data.</text>
</comment>
<feature type="domain" description="HTH asnC-type" evidence="4">
    <location>
        <begin position="5"/>
        <end position="66"/>
    </location>
</feature>
<dbReference type="InterPro" id="IPR019888">
    <property type="entry name" value="Tscrpt_reg_AsnC-like"/>
</dbReference>
<evidence type="ECO:0000313" key="6">
    <source>
        <dbReference type="Proteomes" id="UP000443843"/>
    </source>
</evidence>
<protein>
    <submittedName>
        <fullName evidence="5">Winged helix-turn-helix transcriptional regulator</fullName>
    </submittedName>
</protein>
<reference evidence="5 6" key="1">
    <citation type="submission" date="2019-11" db="EMBL/GenBank/DDBJ databases">
        <title>Pseudooceanicola pacifica sp. nov., isolated from deep-sea sediment of the Pacific Ocean.</title>
        <authorList>
            <person name="Lyu L."/>
        </authorList>
    </citation>
    <scope>NUCLEOTIDE SEQUENCE [LARGE SCALE GENOMIC DNA]</scope>
    <source>
        <strain evidence="5 6">216_PA32_1</strain>
    </source>
</reference>
<organism evidence="5 6">
    <name type="scientific">Pseudooceanicola pacificus</name>
    <dbReference type="NCBI Taxonomy" id="2676438"/>
    <lineage>
        <taxon>Bacteria</taxon>
        <taxon>Pseudomonadati</taxon>
        <taxon>Pseudomonadota</taxon>
        <taxon>Alphaproteobacteria</taxon>
        <taxon>Rhodobacterales</taxon>
        <taxon>Paracoccaceae</taxon>
        <taxon>Pseudooceanicola</taxon>
    </lineage>
</organism>